<dbReference type="SUPFAM" id="SSF52540">
    <property type="entry name" value="P-loop containing nucleoside triphosphate hydrolases"/>
    <property type="match status" value="1"/>
</dbReference>
<dbReference type="InterPro" id="IPR051677">
    <property type="entry name" value="AfsR-DnrI-RedD_regulator"/>
</dbReference>
<dbReference type="GO" id="GO:0003677">
    <property type="term" value="F:DNA binding"/>
    <property type="evidence" value="ECO:0007669"/>
    <property type="project" value="UniProtKB-UniRule"/>
</dbReference>
<dbReference type="InterPro" id="IPR005158">
    <property type="entry name" value="BTAD"/>
</dbReference>
<name>A0A4R4MRP2_9ACTN</name>
<reference evidence="8 9" key="1">
    <citation type="submission" date="2019-02" db="EMBL/GenBank/DDBJ databases">
        <title>Draft genome sequences of novel Actinobacteria.</title>
        <authorList>
            <person name="Sahin N."/>
            <person name="Ay H."/>
            <person name="Saygin H."/>
        </authorList>
    </citation>
    <scope>NUCLEOTIDE SEQUENCE [LARGE SCALE GENOMIC DNA]</scope>
    <source>
        <strain evidence="8 9">KC201</strain>
    </source>
</reference>
<evidence type="ECO:0000313" key="9">
    <source>
        <dbReference type="Proteomes" id="UP000295157"/>
    </source>
</evidence>
<dbReference type="Pfam" id="PF00486">
    <property type="entry name" value="Trans_reg_C"/>
    <property type="match status" value="1"/>
</dbReference>
<dbReference type="InterPro" id="IPR003593">
    <property type="entry name" value="AAA+_ATPase"/>
</dbReference>
<proteinExistence type="inferred from homology"/>
<dbReference type="GO" id="GO:0000160">
    <property type="term" value="P:phosphorelay signal transduction system"/>
    <property type="evidence" value="ECO:0007669"/>
    <property type="project" value="InterPro"/>
</dbReference>
<dbReference type="Proteomes" id="UP000295157">
    <property type="component" value="Unassembled WGS sequence"/>
</dbReference>
<evidence type="ECO:0000256" key="5">
    <source>
        <dbReference type="PROSITE-ProRule" id="PRU01091"/>
    </source>
</evidence>
<dbReference type="Pfam" id="PF13424">
    <property type="entry name" value="TPR_12"/>
    <property type="match status" value="2"/>
</dbReference>
<feature type="region of interest" description="Disordered" evidence="6">
    <location>
        <begin position="256"/>
        <end position="277"/>
    </location>
</feature>
<dbReference type="InterPro" id="IPR027417">
    <property type="entry name" value="P-loop_NTPase"/>
</dbReference>
<dbReference type="SUPFAM" id="SSF46894">
    <property type="entry name" value="C-terminal effector domain of the bipartite response regulators"/>
    <property type="match status" value="1"/>
</dbReference>
<dbReference type="OrthoDB" id="3496714at2"/>
<dbReference type="SMART" id="SM01043">
    <property type="entry name" value="BTAD"/>
    <property type="match status" value="1"/>
</dbReference>
<dbReference type="RefSeq" id="WP_132341385.1">
    <property type="nucleotide sequence ID" value="NZ_SMJZ01000301.1"/>
</dbReference>
<evidence type="ECO:0000256" key="2">
    <source>
        <dbReference type="ARBA" id="ARBA00023015"/>
    </source>
</evidence>
<keyword evidence="3 5" id="KW-0238">DNA-binding</keyword>
<dbReference type="InterPro" id="IPR011990">
    <property type="entry name" value="TPR-like_helical_dom_sf"/>
</dbReference>
<dbReference type="PANTHER" id="PTHR35807:SF1">
    <property type="entry name" value="TRANSCRIPTIONAL REGULATOR REDD"/>
    <property type="match status" value="1"/>
</dbReference>
<gene>
    <name evidence="8" type="ORF">E1267_41315</name>
</gene>
<dbReference type="SMART" id="SM00862">
    <property type="entry name" value="Trans_reg_C"/>
    <property type="match status" value="1"/>
</dbReference>
<dbReference type="InterPro" id="IPR036388">
    <property type="entry name" value="WH-like_DNA-bd_sf"/>
</dbReference>
<organism evidence="8 9">
    <name type="scientific">Nonomuraea longispora</name>
    <dbReference type="NCBI Taxonomy" id="1848320"/>
    <lineage>
        <taxon>Bacteria</taxon>
        <taxon>Bacillati</taxon>
        <taxon>Actinomycetota</taxon>
        <taxon>Actinomycetes</taxon>
        <taxon>Streptosporangiales</taxon>
        <taxon>Streptosporangiaceae</taxon>
        <taxon>Nonomuraea</taxon>
    </lineage>
</organism>
<dbReference type="AlphaFoldDB" id="A0A4R4MRP2"/>
<dbReference type="CDD" id="cd15831">
    <property type="entry name" value="BTAD"/>
    <property type="match status" value="1"/>
</dbReference>
<dbReference type="InterPro" id="IPR019734">
    <property type="entry name" value="TPR_rpt"/>
</dbReference>
<evidence type="ECO:0000256" key="1">
    <source>
        <dbReference type="ARBA" id="ARBA00005820"/>
    </source>
</evidence>
<feature type="DNA-binding region" description="OmpR/PhoB-type" evidence="5">
    <location>
        <begin position="1"/>
        <end position="105"/>
    </location>
</feature>
<comment type="similarity">
    <text evidence="1">Belongs to the AfsR/DnrI/RedD regulatory family.</text>
</comment>
<dbReference type="SMART" id="SM00382">
    <property type="entry name" value="AAA"/>
    <property type="match status" value="1"/>
</dbReference>
<dbReference type="SMART" id="SM00028">
    <property type="entry name" value="TPR"/>
    <property type="match status" value="6"/>
</dbReference>
<dbReference type="InterPro" id="IPR016032">
    <property type="entry name" value="Sig_transdc_resp-reg_C-effctor"/>
</dbReference>
<evidence type="ECO:0000256" key="6">
    <source>
        <dbReference type="SAM" id="MobiDB-lite"/>
    </source>
</evidence>
<dbReference type="Gene3D" id="1.10.10.10">
    <property type="entry name" value="Winged helix-like DNA-binding domain superfamily/Winged helix DNA-binding domain"/>
    <property type="match status" value="1"/>
</dbReference>
<evidence type="ECO:0000313" key="8">
    <source>
        <dbReference type="EMBL" id="TDB96031.1"/>
    </source>
</evidence>
<keyword evidence="2" id="KW-0805">Transcription regulation</keyword>
<keyword evidence="9" id="KW-1185">Reference proteome</keyword>
<dbReference type="PANTHER" id="PTHR35807">
    <property type="entry name" value="TRANSCRIPTIONAL REGULATOR REDD-RELATED"/>
    <property type="match status" value="1"/>
</dbReference>
<dbReference type="GO" id="GO:0006355">
    <property type="term" value="P:regulation of DNA-templated transcription"/>
    <property type="evidence" value="ECO:0007669"/>
    <property type="project" value="InterPro"/>
</dbReference>
<dbReference type="Pfam" id="PF03704">
    <property type="entry name" value="BTAD"/>
    <property type="match status" value="1"/>
</dbReference>
<accession>A0A4R4MRP2</accession>
<evidence type="ECO:0000256" key="3">
    <source>
        <dbReference type="ARBA" id="ARBA00023125"/>
    </source>
</evidence>
<dbReference type="Gene3D" id="1.25.40.10">
    <property type="entry name" value="Tetratricopeptide repeat domain"/>
    <property type="match status" value="3"/>
</dbReference>
<keyword evidence="4" id="KW-0804">Transcription</keyword>
<dbReference type="GO" id="GO:0043531">
    <property type="term" value="F:ADP binding"/>
    <property type="evidence" value="ECO:0007669"/>
    <property type="project" value="InterPro"/>
</dbReference>
<evidence type="ECO:0000259" key="7">
    <source>
        <dbReference type="PROSITE" id="PS51755"/>
    </source>
</evidence>
<dbReference type="PROSITE" id="PS51755">
    <property type="entry name" value="OMPR_PHOB"/>
    <property type="match status" value="1"/>
</dbReference>
<sequence>MRKPDIGEGLFFRVLGDVLVEADGRTLRLGRRRDRELFGVLLIECGSVVTITRLVDLLWGDDPPEYVRRSVQSHVARIRAVLNDARAAEFGVRLSSRGRGYVLEADADLIDAHRFRALVGRARQEADPASRADLLGDALELWRGPVFGDETDADLRSRLCADLEALRLTAQESRLATLIDSRQYDTALPELARLVLEHPTRERLAELHVTGLYQAGRKAESLMEYERVRQVLADLLGVHPSASLRRLHQAILRDDDLESGKDEPSAPAELPADLSDFSGRERDLETLADALPDIDGSAPSVTVITGTAGMGKTALAIRFARQVADRFPHGQIFVNLRGQSDTPMTATEALTRLLSSLGVPPEQVPTDEEAAAAMYRSRMSGRRVLVLLDNAASAEQVRLLLLTSPGCLTLITSRDMLTWLAVSHGARRLFLGQLTPGEARELLMKMVGDERASREPEAVGEMVRLCDGLPLALRVAAANVAARPKRRIADYVTALAADRLAMLEVDGDAVMRATFSISYTRLNPPERRLFRLFGLAFSPDIPVEAAAALAGTSRADAACLLDRLYATSMIGESRPGYYSMHDLLSLFAREQAEREDDEESRQAATARLLTWYLKRADRAAAIAFPTVQRLPVPLGTADDTEEFATPVEALSWLEHERAGLLAAVTHSAGHGPPQMSWLLCGALRGYFALRSHPDEVLIASQAALRAATLEADPYGQAVTHMCIADASRTRLQHEQAIVGYEAAAQWSSEADWPAGVATAHINLATTLLNRGEPLTAMEHLTAAADLASKLEDANSEAVILTNLGAIHLQLGRLRLAEIGLRRALTLHAPDNPTATAVAHHNLAGALHLLGRCDEALENAGEALRIHRHCGNRSAEVLTLGTISSIHCDADRPDQALRYAEEAWLIAEETTSPRALCEAMVVLGASHAAYGRHSKAAKWYERALRAAREANPYARAYALTGLASVYARIGRNDEARACAEQARAIAQKIGHLVLEGEAYLVLAELALDRHEYELAAVHVQRARALRIETGHRLGEDRLTAILATGSG</sequence>
<dbReference type="Pfam" id="PF13191">
    <property type="entry name" value="AAA_16"/>
    <property type="match status" value="1"/>
</dbReference>
<feature type="domain" description="OmpR/PhoB-type" evidence="7">
    <location>
        <begin position="1"/>
        <end position="105"/>
    </location>
</feature>
<comment type="caution">
    <text evidence="8">The sequence shown here is derived from an EMBL/GenBank/DDBJ whole genome shotgun (WGS) entry which is preliminary data.</text>
</comment>
<dbReference type="InterPro" id="IPR001867">
    <property type="entry name" value="OmpR/PhoB-type_DNA-bd"/>
</dbReference>
<evidence type="ECO:0000256" key="4">
    <source>
        <dbReference type="ARBA" id="ARBA00023163"/>
    </source>
</evidence>
<dbReference type="InterPro" id="IPR041664">
    <property type="entry name" value="AAA_16"/>
</dbReference>
<dbReference type="Gene3D" id="3.40.50.300">
    <property type="entry name" value="P-loop containing nucleotide triphosphate hydrolases"/>
    <property type="match status" value="1"/>
</dbReference>
<dbReference type="EMBL" id="SMJZ01000301">
    <property type="protein sequence ID" value="TDB96031.1"/>
    <property type="molecule type" value="Genomic_DNA"/>
</dbReference>
<protein>
    <submittedName>
        <fullName evidence="8">Tetratricopeptide repeat protein</fullName>
    </submittedName>
</protein>
<dbReference type="Pfam" id="PF13374">
    <property type="entry name" value="TPR_10"/>
    <property type="match status" value="1"/>
</dbReference>
<dbReference type="PRINTS" id="PR00364">
    <property type="entry name" value="DISEASERSIST"/>
</dbReference>
<dbReference type="SUPFAM" id="SSF48452">
    <property type="entry name" value="TPR-like"/>
    <property type="match status" value="3"/>
</dbReference>